<keyword evidence="4" id="KW-0220">Diaminopimelate biosynthesis</keyword>
<feature type="domain" description="Dihydrodipicolinate reductase C-terminal" evidence="13">
    <location>
        <begin position="114"/>
        <end position="204"/>
    </location>
</feature>
<keyword evidence="5" id="KW-0560">Oxidoreductase</keyword>
<evidence type="ECO:0000256" key="1">
    <source>
        <dbReference type="ARBA" id="ARBA00006642"/>
    </source>
</evidence>
<dbReference type="InterPro" id="IPR000846">
    <property type="entry name" value="DapB_N"/>
</dbReference>
<dbReference type="GO" id="GO:0009089">
    <property type="term" value="P:lysine biosynthetic process via diaminopimelate"/>
    <property type="evidence" value="ECO:0007669"/>
    <property type="project" value="InterPro"/>
</dbReference>
<dbReference type="Pfam" id="PF05173">
    <property type="entry name" value="DapB_C"/>
    <property type="match status" value="1"/>
</dbReference>
<evidence type="ECO:0000256" key="5">
    <source>
        <dbReference type="ARBA" id="ARBA00023002"/>
    </source>
</evidence>
<evidence type="ECO:0000256" key="4">
    <source>
        <dbReference type="ARBA" id="ARBA00022915"/>
    </source>
</evidence>
<dbReference type="GO" id="GO:0019877">
    <property type="term" value="P:diaminopimelate biosynthetic process"/>
    <property type="evidence" value="ECO:0007669"/>
    <property type="project" value="UniProtKB-KW"/>
</dbReference>
<keyword evidence="6" id="KW-0520">NAD</keyword>
<feature type="domain" description="Dihydrodipicolinate reductase N-terminal" evidence="12">
    <location>
        <begin position="3"/>
        <end position="97"/>
    </location>
</feature>
<sequence length="216" mass="23613">MVGTGRMGSEMARLLRETGHTVVAHIARPTPSFWEEVEADAIIDFSHASQVAAIVRGVLPKGLLLLTGTTGWQSEEESLQAWAKTLPHARWTWSSNFSRGILLLKKVLLALQANPKLLEGWESALMEIHHQRKKDKPSGTAHALAQILPPSQGITSVRVGEVVGEHSLWLSAAGEELVLTHRAHSREVFARGALWALEALAAQPAPFVGPWEALLR</sequence>
<comment type="similarity">
    <text evidence="1">Belongs to the DapB family.</text>
</comment>
<name>H5SIF6_9BACT</name>
<keyword evidence="2" id="KW-0028">Amino-acid biosynthesis</keyword>
<organism evidence="14">
    <name type="scientific">uncultured Bacteroidota bacterium</name>
    <dbReference type="NCBI Taxonomy" id="152509"/>
    <lineage>
        <taxon>Bacteria</taxon>
        <taxon>Pseudomonadati</taxon>
        <taxon>Bacteroidota</taxon>
        <taxon>environmental samples</taxon>
    </lineage>
</organism>
<dbReference type="PANTHER" id="PTHR20836">
    <property type="entry name" value="DIHYDRODIPICOLINATE REDUCTASE"/>
    <property type="match status" value="1"/>
</dbReference>
<evidence type="ECO:0000259" key="13">
    <source>
        <dbReference type="Pfam" id="PF05173"/>
    </source>
</evidence>
<evidence type="ECO:0000256" key="6">
    <source>
        <dbReference type="ARBA" id="ARBA00023027"/>
    </source>
</evidence>
<dbReference type="GO" id="GO:0008839">
    <property type="term" value="F:4-hydroxy-tetrahydrodipicolinate reductase"/>
    <property type="evidence" value="ECO:0007669"/>
    <property type="project" value="UniProtKB-EC"/>
</dbReference>
<dbReference type="AlphaFoldDB" id="H5SIF6"/>
<keyword evidence="3" id="KW-0521">NADP</keyword>
<accession>H5SIF6</accession>
<comment type="catalytic activity">
    <reaction evidence="11">
        <text>(S)-2,3,4,5-tetrahydrodipicolinate + NAD(+) + H2O = (2S,4S)-4-hydroxy-2,3,4,5-tetrahydrodipicolinate + NADH + H(+)</text>
        <dbReference type="Rhea" id="RHEA:35323"/>
        <dbReference type="ChEBI" id="CHEBI:15377"/>
        <dbReference type="ChEBI" id="CHEBI:15378"/>
        <dbReference type="ChEBI" id="CHEBI:16845"/>
        <dbReference type="ChEBI" id="CHEBI:57540"/>
        <dbReference type="ChEBI" id="CHEBI:57945"/>
        <dbReference type="ChEBI" id="CHEBI:67139"/>
        <dbReference type="EC" id="1.17.1.8"/>
    </reaction>
</comment>
<comment type="pathway">
    <text evidence="8">Amino-acid biosynthesis; L-lysine biosynthesis via DAP pathway; (S)-tetrahydrodipicolinate from L-aspartate: step 4/4.</text>
</comment>
<dbReference type="EC" id="1.17.1.8" evidence="9"/>
<proteinExistence type="inferred from homology"/>
<evidence type="ECO:0000256" key="3">
    <source>
        <dbReference type="ARBA" id="ARBA00022857"/>
    </source>
</evidence>
<evidence type="ECO:0000256" key="10">
    <source>
        <dbReference type="ARBA" id="ARBA00049080"/>
    </source>
</evidence>
<dbReference type="InterPro" id="IPR036291">
    <property type="entry name" value="NAD(P)-bd_dom_sf"/>
</dbReference>
<evidence type="ECO:0000256" key="7">
    <source>
        <dbReference type="ARBA" id="ARBA00023154"/>
    </source>
</evidence>
<evidence type="ECO:0000313" key="14">
    <source>
        <dbReference type="EMBL" id="BAL55942.1"/>
    </source>
</evidence>
<gene>
    <name evidence="14" type="ORF">HGMM_F32H02C15</name>
</gene>
<dbReference type="PIRSF" id="PIRSF000161">
    <property type="entry name" value="DHPR"/>
    <property type="match status" value="1"/>
</dbReference>
<dbReference type="Gene3D" id="3.40.50.720">
    <property type="entry name" value="NAD(P)-binding Rossmann-like Domain"/>
    <property type="match status" value="1"/>
</dbReference>
<evidence type="ECO:0000256" key="8">
    <source>
        <dbReference type="ARBA" id="ARBA00037922"/>
    </source>
</evidence>
<dbReference type="SUPFAM" id="SSF55347">
    <property type="entry name" value="Glyceraldehyde-3-phosphate dehydrogenase-like, C-terminal domain"/>
    <property type="match status" value="1"/>
</dbReference>
<comment type="catalytic activity">
    <reaction evidence="10">
        <text>(S)-2,3,4,5-tetrahydrodipicolinate + NADP(+) + H2O = (2S,4S)-4-hydroxy-2,3,4,5-tetrahydrodipicolinate + NADPH + H(+)</text>
        <dbReference type="Rhea" id="RHEA:35331"/>
        <dbReference type="ChEBI" id="CHEBI:15377"/>
        <dbReference type="ChEBI" id="CHEBI:15378"/>
        <dbReference type="ChEBI" id="CHEBI:16845"/>
        <dbReference type="ChEBI" id="CHEBI:57783"/>
        <dbReference type="ChEBI" id="CHEBI:58349"/>
        <dbReference type="ChEBI" id="CHEBI:67139"/>
        <dbReference type="EC" id="1.17.1.8"/>
    </reaction>
</comment>
<dbReference type="Gene3D" id="3.30.360.10">
    <property type="entry name" value="Dihydrodipicolinate Reductase, domain 2"/>
    <property type="match status" value="1"/>
</dbReference>
<dbReference type="EMBL" id="AP011733">
    <property type="protein sequence ID" value="BAL55942.1"/>
    <property type="molecule type" value="Genomic_DNA"/>
</dbReference>
<dbReference type="InterPro" id="IPR022663">
    <property type="entry name" value="DapB_C"/>
</dbReference>
<evidence type="ECO:0000256" key="11">
    <source>
        <dbReference type="ARBA" id="ARBA00049396"/>
    </source>
</evidence>
<dbReference type="Pfam" id="PF01113">
    <property type="entry name" value="DapB_N"/>
    <property type="match status" value="1"/>
</dbReference>
<evidence type="ECO:0000259" key="12">
    <source>
        <dbReference type="Pfam" id="PF01113"/>
    </source>
</evidence>
<evidence type="ECO:0000256" key="2">
    <source>
        <dbReference type="ARBA" id="ARBA00022605"/>
    </source>
</evidence>
<reference evidence="14" key="2">
    <citation type="journal article" date="2012" name="PLoS ONE">
        <title>A Deeply Branching Thermophilic Bacterium with an Ancient Acetyl-CoA Pathway Dominates a Subsurface Ecosystem.</title>
        <authorList>
            <person name="Takami H."/>
            <person name="Noguchi H."/>
            <person name="Takaki Y."/>
            <person name="Uchiyama I."/>
            <person name="Toyoda A."/>
            <person name="Nishi S."/>
            <person name="Chee G.-J."/>
            <person name="Arai W."/>
            <person name="Nunoura T."/>
            <person name="Itoh T."/>
            <person name="Hattori M."/>
            <person name="Takai K."/>
        </authorList>
    </citation>
    <scope>NUCLEOTIDE SEQUENCE</scope>
</reference>
<dbReference type="SUPFAM" id="SSF51735">
    <property type="entry name" value="NAD(P)-binding Rossmann-fold domains"/>
    <property type="match status" value="1"/>
</dbReference>
<evidence type="ECO:0000256" key="9">
    <source>
        <dbReference type="ARBA" id="ARBA00038983"/>
    </source>
</evidence>
<dbReference type="PANTHER" id="PTHR20836:SF0">
    <property type="entry name" value="4-HYDROXY-TETRAHYDRODIPICOLINATE REDUCTASE 1, CHLOROPLASTIC-RELATED"/>
    <property type="match status" value="1"/>
</dbReference>
<reference evidence="14" key="1">
    <citation type="journal article" date="2005" name="Environ. Microbiol.">
        <title>Genetic and functional properties of uncultivated thermophilic crenarchaeotes from a subsurface gold mine as revealed by analysis of genome fragments.</title>
        <authorList>
            <person name="Nunoura T."/>
            <person name="Hirayama H."/>
            <person name="Takami H."/>
            <person name="Oida H."/>
            <person name="Nishi S."/>
            <person name="Shimamura S."/>
            <person name="Suzuki Y."/>
            <person name="Inagaki F."/>
            <person name="Takai K."/>
            <person name="Nealson K.H."/>
            <person name="Horikoshi K."/>
        </authorList>
    </citation>
    <scope>NUCLEOTIDE SEQUENCE</scope>
</reference>
<keyword evidence="7" id="KW-0457">Lysine biosynthesis</keyword>
<protein>
    <recommendedName>
        <fullName evidence="9">4-hydroxy-tetrahydrodipicolinate reductase</fullName>
        <ecNumber evidence="9">1.17.1.8</ecNumber>
    </recommendedName>
</protein>
<dbReference type="InterPro" id="IPR023940">
    <property type="entry name" value="DHDPR_bac"/>
</dbReference>